<accession>A0A9D1SBF5</accession>
<sequence length="293" mass="34345">MAETEKSLSKEQIFRQVKQLCMKADFAPSRRLICQAAGLTPPDPMKISRAFIRGQTQNKIVHQMLDIEQAFARLRKTFSGDEPDENEAQLTAQNLENILPLMSNNQERLFVRYWIDNCYGYLTDITPEKRLENINEIINLIPKGKNDSLLYSYSLLVKDLNISAADKYHTVKKAYQKTNKQEHLSRHYKELLNKTGKNYYYVLCNTASDANTPYKQRCSAVYDAVDVLKDIKYSMSYKCRARIELLNALEKLQQRQNDAKGMQKTFLLRRKYINHLNNINRLFPNPADEYYYR</sequence>
<evidence type="ECO:0000313" key="1">
    <source>
        <dbReference type="EMBL" id="HIU53438.1"/>
    </source>
</evidence>
<dbReference type="AlphaFoldDB" id="A0A9D1SBF5"/>
<proteinExistence type="predicted"/>
<dbReference type="Proteomes" id="UP000824107">
    <property type="component" value="Unassembled WGS sequence"/>
</dbReference>
<reference evidence="1" key="2">
    <citation type="journal article" date="2021" name="PeerJ">
        <title>Extensive microbial diversity within the chicken gut microbiome revealed by metagenomics and culture.</title>
        <authorList>
            <person name="Gilroy R."/>
            <person name="Ravi A."/>
            <person name="Getino M."/>
            <person name="Pursley I."/>
            <person name="Horton D.L."/>
            <person name="Alikhan N.F."/>
            <person name="Baker D."/>
            <person name="Gharbi K."/>
            <person name="Hall N."/>
            <person name="Watson M."/>
            <person name="Adriaenssens E.M."/>
            <person name="Foster-Nyarko E."/>
            <person name="Jarju S."/>
            <person name="Secka A."/>
            <person name="Antonio M."/>
            <person name="Oren A."/>
            <person name="Chaudhuri R.R."/>
            <person name="La Ragione R."/>
            <person name="Hildebrand F."/>
            <person name="Pallen M.J."/>
        </authorList>
    </citation>
    <scope>NUCLEOTIDE SEQUENCE</scope>
    <source>
        <strain evidence="1">ChiW3-316</strain>
    </source>
</reference>
<comment type="caution">
    <text evidence="1">The sequence shown here is derived from an EMBL/GenBank/DDBJ whole genome shotgun (WGS) entry which is preliminary data.</text>
</comment>
<dbReference type="EMBL" id="DVNC01000032">
    <property type="protein sequence ID" value="HIU53438.1"/>
    <property type="molecule type" value="Genomic_DNA"/>
</dbReference>
<organism evidence="1 2">
    <name type="scientific">Candidatus Scatocola faecipullorum</name>
    <dbReference type="NCBI Taxonomy" id="2840917"/>
    <lineage>
        <taxon>Bacteria</taxon>
        <taxon>Pseudomonadati</taxon>
        <taxon>Pseudomonadota</taxon>
        <taxon>Alphaproteobacteria</taxon>
        <taxon>Rhodospirillales</taxon>
        <taxon>Rhodospirillaceae</taxon>
        <taxon>Rhodospirillaceae incertae sedis</taxon>
        <taxon>Candidatus Scatocola</taxon>
    </lineage>
</organism>
<gene>
    <name evidence="1" type="ORF">IAD20_05100</name>
</gene>
<reference evidence="1" key="1">
    <citation type="submission" date="2020-10" db="EMBL/GenBank/DDBJ databases">
        <authorList>
            <person name="Gilroy R."/>
        </authorList>
    </citation>
    <scope>NUCLEOTIDE SEQUENCE</scope>
    <source>
        <strain evidence="1">ChiW3-316</strain>
    </source>
</reference>
<protein>
    <submittedName>
        <fullName evidence="1">Uncharacterized protein</fullName>
    </submittedName>
</protein>
<evidence type="ECO:0000313" key="2">
    <source>
        <dbReference type="Proteomes" id="UP000824107"/>
    </source>
</evidence>
<name>A0A9D1SBF5_9PROT</name>